<gene>
    <name evidence="1" type="ORF">ECPE_LOCUS17280</name>
</gene>
<keyword evidence="2" id="KW-1185">Reference proteome</keyword>
<dbReference type="Proteomes" id="UP000272942">
    <property type="component" value="Unassembled WGS sequence"/>
</dbReference>
<organism evidence="3">
    <name type="scientific">Echinostoma caproni</name>
    <dbReference type="NCBI Taxonomy" id="27848"/>
    <lineage>
        <taxon>Eukaryota</taxon>
        <taxon>Metazoa</taxon>
        <taxon>Spiralia</taxon>
        <taxon>Lophotrochozoa</taxon>
        <taxon>Platyhelminthes</taxon>
        <taxon>Trematoda</taxon>
        <taxon>Digenea</taxon>
        <taxon>Plagiorchiida</taxon>
        <taxon>Echinostomata</taxon>
        <taxon>Echinostomatoidea</taxon>
        <taxon>Echinostomatidae</taxon>
        <taxon>Echinostoma</taxon>
    </lineage>
</organism>
<name>A0A183BDJ5_9TREM</name>
<evidence type="ECO:0000313" key="3">
    <source>
        <dbReference type="WBParaSite" id="ECPE_0001732501-mRNA-1"/>
    </source>
</evidence>
<sequence>MIYTVDVAPNFVSRAGYLLAEMATNPAYYAWELKSHTNKLMKKDIELLNRRNLEARKSRLP</sequence>
<reference evidence="1 2" key="2">
    <citation type="submission" date="2018-11" db="EMBL/GenBank/DDBJ databases">
        <authorList>
            <consortium name="Pathogen Informatics"/>
        </authorList>
    </citation>
    <scope>NUCLEOTIDE SEQUENCE [LARGE SCALE GENOMIC DNA]</scope>
    <source>
        <strain evidence="1 2">Egypt</strain>
    </source>
</reference>
<evidence type="ECO:0000313" key="1">
    <source>
        <dbReference type="EMBL" id="VDP94569.1"/>
    </source>
</evidence>
<dbReference type="AlphaFoldDB" id="A0A183BDJ5"/>
<evidence type="ECO:0000313" key="2">
    <source>
        <dbReference type="Proteomes" id="UP000272942"/>
    </source>
</evidence>
<reference evidence="3" key="1">
    <citation type="submission" date="2016-06" db="UniProtKB">
        <authorList>
            <consortium name="WormBaseParasite"/>
        </authorList>
    </citation>
    <scope>IDENTIFICATION</scope>
</reference>
<protein>
    <submittedName>
        <fullName evidence="3">Transposase</fullName>
    </submittedName>
</protein>
<proteinExistence type="predicted"/>
<accession>A0A183BDJ5</accession>
<dbReference type="OrthoDB" id="6369905at2759"/>
<dbReference type="EMBL" id="UZAN01068406">
    <property type="protein sequence ID" value="VDP94569.1"/>
    <property type="molecule type" value="Genomic_DNA"/>
</dbReference>
<dbReference type="WBParaSite" id="ECPE_0001732501-mRNA-1">
    <property type="protein sequence ID" value="ECPE_0001732501-mRNA-1"/>
    <property type="gene ID" value="ECPE_0001732501"/>
</dbReference>